<dbReference type="RefSeq" id="WP_146213314.1">
    <property type="nucleotide sequence ID" value="NZ_QGTJ01000009.1"/>
</dbReference>
<feature type="signal peptide" evidence="1">
    <location>
        <begin position="1"/>
        <end position="26"/>
    </location>
</feature>
<proteinExistence type="predicted"/>
<evidence type="ECO:0000313" key="2">
    <source>
        <dbReference type="EMBL" id="PWV59786.1"/>
    </source>
</evidence>
<protein>
    <recommendedName>
        <fullName evidence="4">Lipoprotein</fullName>
    </recommendedName>
</protein>
<reference evidence="2 3" key="1">
    <citation type="submission" date="2018-05" db="EMBL/GenBank/DDBJ databases">
        <title>Genomic Encyclopedia of Type Strains, Phase IV (KMG-IV): sequencing the most valuable type-strain genomes for metagenomic binning, comparative biology and taxonomic classification.</title>
        <authorList>
            <person name="Goeker M."/>
        </authorList>
    </citation>
    <scope>NUCLEOTIDE SEQUENCE [LARGE SCALE GENOMIC DNA]</scope>
    <source>
        <strain evidence="2 3">DSM 23606</strain>
    </source>
</reference>
<keyword evidence="3" id="KW-1185">Reference proteome</keyword>
<name>A0A317MS40_9GAMM</name>
<evidence type="ECO:0008006" key="4">
    <source>
        <dbReference type="Google" id="ProtNLM"/>
    </source>
</evidence>
<dbReference type="Proteomes" id="UP000246569">
    <property type="component" value="Unassembled WGS sequence"/>
</dbReference>
<dbReference type="AlphaFoldDB" id="A0A317MS40"/>
<keyword evidence="1" id="KW-0732">Signal</keyword>
<accession>A0A317MS40</accession>
<evidence type="ECO:0000256" key="1">
    <source>
        <dbReference type="SAM" id="SignalP"/>
    </source>
</evidence>
<comment type="caution">
    <text evidence="2">The sequence shown here is derived from an EMBL/GenBank/DDBJ whole genome shotgun (WGS) entry which is preliminary data.</text>
</comment>
<evidence type="ECO:0000313" key="3">
    <source>
        <dbReference type="Proteomes" id="UP000246569"/>
    </source>
</evidence>
<organism evidence="2 3">
    <name type="scientific">Plasticicumulans acidivorans</name>
    <dbReference type="NCBI Taxonomy" id="886464"/>
    <lineage>
        <taxon>Bacteria</taxon>
        <taxon>Pseudomonadati</taxon>
        <taxon>Pseudomonadota</taxon>
        <taxon>Gammaproteobacteria</taxon>
        <taxon>Candidatus Competibacteraceae</taxon>
        <taxon>Plasticicumulans</taxon>
    </lineage>
</organism>
<feature type="chain" id="PRO_5016433868" description="Lipoprotein" evidence="1">
    <location>
        <begin position="27"/>
        <end position="140"/>
    </location>
</feature>
<sequence length="140" mass="15673">MFAMISNSKKRVFSAVLCSVLLTLMAGCGKSNERLGHWKINIDETLKKTFPQGASHTYKDAMHLAYEHASIEMTENNIIIRMPDIGDGSVIQAYTVISVDKGCYKLNVENYNGSVSWCFSGDRLSIHDSGTKIIFVLDRY</sequence>
<dbReference type="EMBL" id="QGTJ01000009">
    <property type="protein sequence ID" value="PWV59786.1"/>
    <property type="molecule type" value="Genomic_DNA"/>
</dbReference>
<gene>
    <name evidence="2" type="ORF">C7443_10939</name>
</gene>